<evidence type="ECO:0000256" key="2">
    <source>
        <dbReference type="ARBA" id="ARBA00023002"/>
    </source>
</evidence>
<dbReference type="Pfam" id="PF02771">
    <property type="entry name" value="Acyl-CoA_dh_N"/>
    <property type="match status" value="1"/>
</dbReference>
<comment type="caution">
    <text evidence="6">The sequence shown here is derived from an EMBL/GenBank/DDBJ whole genome shotgun (WGS) entry which is preliminary data.</text>
</comment>
<gene>
    <name evidence="6" type="ORF">FZD51_12785</name>
</gene>
<dbReference type="CDD" id="cd00567">
    <property type="entry name" value="ACAD"/>
    <property type="match status" value="1"/>
</dbReference>
<dbReference type="PIRSF" id="PIRSF016578">
    <property type="entry name" value="HsaA"/>
    <property type="match status" value="1"/>
</dbReference>
<dbReference type="InterPro" id="IPR037069">
    <property type="entry name" value="AcylCoA_DH/ox_N_sf"/>
</dbReference>
<dbReference type="EMBL" id="VTER01000006">
    <property type="protein sequence ID" value="TYS47801.1"/>
    <property type="molecule type" value="Genomic_DNA"/>
</dbReference>
<reference evidence="6 7" key="1">
    <citation type="submission" date="2019-08" db="EMBL/GenBank/DDBJ databases">
        <title>Bacillus genomes from the desert of Cuatro Cienegas, Coahuila.</title>
        <authorList>
            <person name="Olmedo-Alvarez G."/>
        </authorList>
    </citation>
    <scope>NUCLEOTIDE SEQUENCE [LARGE SCALE GENOMIC DNA]</scope>
    <source>
        <strain evidence="6 7">CH446_14T</strain>
    </source>
</reference>
<evidence type="ECO:0000259" key="3">
    <source>
        <dbReference type="Pfam" id="PF02770"/>
    </source>
</evidence>
<dbReference type="SUPFAM" id="SSF47203">
    <property type="entry name" value="Acyl-CoA dehydrogenase C-terminal domain-like"/>
    <property type="match status" value="1"/>
</dbReference>
<feature type="domain" description="Acyl-CoA oxidase/dehydrogenase middle" evidence="3">
    <location>
        <begin position="132"/>
        <end position="224"/>
    </location>
</feature>
<dbReference type="GO" id="GO:0003995">
    <property type="term" value="F:acyl-CoA dehydrogenase activity"/>
    <property type="evidence" value="ECO:0007669"/>
    <property type="project" value="TreeGrafter"/>
</dbReference>
<dbReference type="InterPro" id="IPR006091">
    <property type="entry name" value="Acyl-CoA_Oxase/DH_mid-dom"/>
</dbReference>
<dbReference type="Gene3D" id="1.20.140.10">
    <property type="entry name" value="Butyryl-CoA Dehydrogenase, subunit A, domain 3"/>
    <property type="match status" value="1"/>
</dbReference>
<dbReference type="RefSeq" id="WP_148975129.1">
    <property type="nucleotide sequence ID" value="NZ_VTER01000006.1"/>
</dbReference>
<protein>
    <submittedName>
        <fullName evidence="6">Acyl-CoA dehydrogenase</fullName>
    </submittedName>
</protein>
<dbReference type="GO" id="GO:0050660">
    <property type="term" value="F:flavin adenine dinucleotide binding"/>
    <property type="evidence" value="ECO:0007669"/>
    <property type="project" value="InterPro"/>
</dbReference>
<dbReference type="Proteomes" id="UP000322139">
    <property type="component" value="Unassembled WGS sequence"/>
</dbReference>
<name>A0A5D4RBV8_9BACI</name>
<evidence type="ECO:0000259" key="5">
    <source>
        <dbReference type="Pfam" id="PF08028"/>
    </source>
</evidence>
<dbReference type="Pfam" id="PF08028">
    <property type="entry name" value="Acyl-CoA_dh_2"/>
    <property type="match status" value="1"/>
</dbReference>
<dbReference type="SUPFAM" id="SSF56645">
    <property type="entry name" value="Acyl-CoA dehydrogenase NM domain-like"/>
    <property type="match status" value="1"/>
</dbReference>
<dbReference type="AlphaFoldDB" id="A0A5D4RBV8"/>
<feature type="domain" description="Acyl-CoA dehydrogenase/oxidase N-terminal" evidence="4">
    <location>
        <begin position="39"/>
        <end position="102"/>
    </location>
</feature>
<feature type="domain" description="Acyl-CoA dehydrogenase C-terminal" evidence="5">
    <location>
        <begin position="248"/>
        <end position="368"/>
    </location>
</feature>
<evidence type="ECO:0000256" key="1">
    <source>
        <dbReference type="ARBA" id="ARBA00022630"/>
    </source>
</evidence>
<dbReference type="InterPro" id="IPR013786">
    <property type="entry name" value="AcylCoA_DH/ox_N"/>
</dbReference>
<evidence type="ECO:0000313" key="7">
    <source>
        <dbReference type="Proteomes" id="UP000322139"/>
    </source>
</evidence>
<evidence type="ECO:0000313" key="6">
    <source>
        <dbReference type="EMBL" id="TYS47801.1"/>
    </source>
</evidence>
<dbReference type="Gene3D" id="2.40.110.10">
    <property type="entry name" value="Butyryl-CoA Dehydrogenase, subunit A, domain 2"/>
    <property type="match status" value="1"/>
</dbReference>
<accession>A0A5D4RBV8</accession>
<dbReference type="PANTHER" id="PTHR43884">
    <property type="entry name" value="ACYL-COA DEHYDROGENASE"/>
    <property type="match status" value="1"/>
</dbReference>
<dbReference type="PANTHER" id="PTHR43884:SF25">
    <property type="entry name" value="ACYL-COA DEHYDROGENASE YDBM-RELATED"/>
    <property type="match status" value="1"/>
</dbReference>
<dbReference type="Gene3D" id="1.10.540.10">
    <property type="entry name" value="Acyl-CoA dehydrogenase/oxidase, N-terminal domain"/>
    <property type="match status" value="1"/>
</dbReference>
<sequence>MEKLRRSNVSDFIKAAGEADRYELMKELSAIFNERSRSQENRGSFPHKNFLDLKASGYTSLTVPADRGGKDISLLEMIKLQEKLAEGDGSTALAIGWHMGITKNLGEKRNWDDELFSFLCREILDGKLINSAATERQTGSPTRGGRPQTEAVLKNESWVISGRKTFTTMAPALDYFIVSAFIPSEDKTGNFLVPRKTEGLSIEETWDSVSMRGTGSHDLVLDEVSIEKSFLAETLGQDKKASGWLLHIPAVYLGIAQAAQDYAAGFAKSYSPNSIEGTISDIPSVQQKIGEMELELMRAREFLYAAADRWDRAAENERASMQPLLGAVKLAVTNAALTVADLAIRVVGARSLSEQNPLQQYYLDIRAGLHNPPMDDMTISLLARKALSRLD</sequence>
<dbReference type="InterPro" id="IPR013107">
    <property type="entry name" value="Acyl-CoA_DH_C"/>
</dbReference>
<dbReference type="Pfam" id="PF02770">
    <property type="entry name" value="Acyl-CoA_dh_M"/>
    <property type="match status" value="1"/>
</dbReference>
<dbReference type="InterPro" id="IPR046373">
    <property type="entry name" value="Acyl-CoA_Oxase/DH_mid-dom_sf"/>
</dbReference>
<proteinExistence type="predicted"/>
<organism evidence="6 7">
    <name type="scientific">Bacillus infantis</name>
    <dbReference type="NCBI Taxonomy" id="324767"/>
    <lineage>
        <taxon>Bacteria</taxon>
        <taxon>Bacillati</taxon>
        <taxon>Bacillota</taxon>
        <taxon>Bacilli</taxon>
        <taxon>Bacillales</taxon>
        <taxon>Bacillaceae</taxon>
        <taxon>Bacillus</taxon>
    </lineage>
</organism>
<evidence type="ECO:0000259" key="4">
    <source>
        <dbReference type="Pfam" id="PF02771"/>
    </source>
</evidence>
<keyword evidence="1" id="KW-0285">Flavoprotein</keyword>
<dbReference type="InterPro" id="IPR036250">
    <property type="entry name" value="AcylCo_DH-like_C"/>
</dbReference>
<dbReference type="InterPro" id="IPR009100">
    <property type="entry name" value="AcylCoA_DH/oxidase_NM_dom_sf"/>
</dbReference>
<keyword evidence="2" id="KW-0560">Oxidoreductase</keyword>